<sequence length="265" mass="30108">MEWRIPLIQALKRQPEYEEAQRMLEKIASYVLPILCNRKYRVRQLLEFAPKNPNLLGMNVNHGYNIYVRLRPAAQPHRFLPFNDVLGTMLHELVHNKIGPHNAAFYKLLDELKLEMELLMAQGLTGNTGTIFQNAGQGHVLGGIIHRNPKRARLDILTQRSQMPGAFRLGGDSTATANLLTPAMLRMKALEAAERRQKDQLTCASHLEATTTHNEEESWGCAQCTYLNQQQDAICAMCDASRPSRKRKRTIDLSYSPPHVIDLTD</sequence>
<dbReference type="Pfam" id="PF08325">
    <property type="entry name" value="WLM"/>
    <property type="match status" value="1"/>
</dbReference>
<feature type="domain" description="RanBP2-type" evidence="5">
    <location>
        <begin position="215"/>
        <end position="244"/>
    </location>
</feature>
<gene>
    <name evidence="7" type="ORF">THRCLA_08581</name>
</gene>
<protein>
    <recommendedName>
        <fullName evidence="9">WLM domain-containing protein</fullName>
    </recommendedName>
</protein>
<dbReference type="SUPFAM" id="SSF90209">
    <property type="entry name" value="Ran binding protein zinc finger-like"/>
    <property type="match status" value="1"/>
</dbReference>
<dbReference type="GO" id="GO:0008270">
    <property type="term" value="F:zinc ion binding"/>
    <property type="evidence" value="ECO:0007669"/>
    <property type="project" value="UniProtKB-KW"/>
</dbReference>
<keyword evidence="2 4" id="KW-0863">Zinc-finger</keyword>
<dbReference type="PROSITE" id="PS50199">
    <property type="entry name" value="ZF_RANBP2_2"/>
    <property type="match status" value="1"/>
</dbReference>
<dbReference type="InterPro" id="IPR001876">
    <property type="entry name" value="Znf_RanBP2"/>
</dbReference>
<dbReference type="Proteomes" id="UP000243217">
    <property type="component" value="Unassembled WGS sequence"/>
</dbReference>
<dbReference type="EMBL" id="JNBS01002289">
    <property type="protein sequence ID" value="OQR92956.1"/>
    <property type="molecule type" value="Genomic_DNA"/>
</dbReference>
<evidence type="ECO:0000259" key="5">
    <source>
        <dbReference type="PROSITE" id="PS50199"/>
    </source>
</evidence>
<evidence type="ECO:0000259" key="6">
    <source>
        <dbReference type="PROSITE" id="PS51397"/>
    </source>
</evidence>
<dbReference type="InterPro" id="IPR036443">
    <property type="entry name" value="Znf_RanBP2_sf"/>
</dbReference>
<dbReference type="STRING" id="74557.A0A1V9Z4P9"/>
<keyword evidence="8" id="KW-1185">Reference proteome</keyword>
<accession>A0A1V9Z4P9</accession>
<comment type="caution">
    <text evidence="7">The sequence shown here is derived from an EMBL/GenBank/DDBJ whole genome shotgun (WGS) entry which is preliminary data.</text>
</comment>
<dbReference type="PANTHER" id="PTHR46622:SF1">
    <property type="entry name" value="DNA-DEPENDENT METALLOPROTEASE WSS1"/>
    <property type="match status" value="1"/>
</dbReference>
<evidence type="ECO:0000313" key="7">
    <source>
        <dbReference type="EMBL" id="OQR92956.1"/>
    </source>
</evidence>
<evidence type="ECO:0000256" key="1">
    <source>
        <dbReference type="ARBA" id="ARBA00022723"/>
    </source>
</evidence>
<keyword evidence="3" id="KW-0862">Zinc</keyword>
<evidence type="ECO:0008006" key="9">
    <source>
        <dbReference type="Google" id="ProtNLM"/>
    </source>
</evidence>
<organism evidence="7 8">
    <name type="scientific">Thraustotheca clavata</name>
    <dbReference type="NCBI Taxonomy" id="74557"/>
    <lineage>
        <taxon>Eukaryota</taxon>
        <taxon>Sar</taxon>
        <taxon>Stramenopiles</taxon>
        <taxon>Oomycota</taxon>
        <taxon>Saprolegniomycetes</taxon>
        <taxon>Saprolegniales</taxon>
        <taxon>Achlyaceae</taxon>
        <taxon>Thraustotheca</taxon>
    </lineage>
</organism>
<dbReference type="OrthoDB" id="261960at2759"/>
<dbReference type="GO" id="GO:0008237">
    <property type="term" value="F:metallopeptidase activity"/>
    <property type="evidence" value="ECO:0007669"/>
    <property type="project" value="TreeGrafter"/>
</dbReference>
<dbReference type="GO" id="GO:0006281">
    <property type="term" value="P:DNA repair"/>
    <property type="evidence" value="ECO:0007669"/>
    <property type="project" value="TreeGrafter"/>
</dbReference>
<evidence type="ECO:0000256" key="4">
    <source>
        <dbReference type="PROSITE-ProRule" id="PRU00322"/>
    </source>
</evidence>
<reference evidence="7 8" key="1">
    <citation type="journal article" date="2014" name="Genome Biol. Evol.">
        <title>The secreted proteins of Achlya hypogyna and Thraustotheca clavata identify the ancestral oomycete secretome and reveal gene acquisitions by horizontal gene transfer.</title>
        <authorList>
            <person name="Misner I."/>
            <person name="Blouin N."/>
            <person name="Leonard G."/>
            <person name="Richards T.A."/>
            <person name="Lane C.E."/>
        </authorList>
    </citation>
    <scope>NUCLEOTIDE SEQUENCE [LARGE SCALE GENOMIC DNA]</scope>
    <source>
        <strain evidence="7 8">ATCC 34112</strain>
    </source>
</reference>
<dbReference type="PANTHER" id="PTHR46622">
    <property type="entry name" value="DNA-DEPENDENT METALLOPROTEASE WSS1"/>
    <property type="match status" value="1"/>
</dbReference>
<dbReference type="InterPro" id="IPR013536">
    <property type="entry name" value="WLM_dom"/>
</dbReference>
<keyword evidence="1" id="KW-0479">Metal-binding</keyword>
<dbReference type="PROSITE" id="PS51397">
    <property type="entry name" value="WLM"/>
    <property type="match status" value="1"/>
</dbReference>
<dbReference type="PROSITE" id="PS01358">
    <property type="entry name" value="ZF_RANBP2_1"/>
    <property type="match status" value="1"/>
</dbReference>
<dbReference type="GO" id="GO:0005634">
    <property type="term" value="C:nucleus"/>
    <property type="evidence" value="ECO:0007669"/>
    <property type="project" value="TreeGrafter"/>
</dbReference>
<dbReference type="AlphaFoldDB" id="A0A1V9Z4P9"/>
<dbReference type="Gene3D" id="2.30.30.380">
    <property type="entry name" value="Zn-finger domain of Sec23/24"/>
    <property type="match status" value="1"/>
</dbReference>
<proteinExistence type="predicted"/>
<evidence type="ECO:0000256" key="3">
    <source>
        <dbReference type="ARBA" id="ARBA00022833"/>
    </source>
</evidence>
<name>A0A1V9Z4P9_9STRA</name>
<evidence type="ECO:0000313" key="8">
    <source>
        <dbReference type="Proteomes" id="UP000243217"/>
    </source>
</evidence>
<dbReference type="InterPro" id="IPR053000">
    <property type="entry name" value="WSS1-like_metalloprotease"/>
</dbReference>
<evidence type="ECO:0000256" key="2">
    <source>
        <dbReference type="ARBA" id="ARBA00022771"/>
    </source>
</evidence>
<feature type="domain" description="WLM" evidence="6">
    <location>
        <begin position="1"/>
        <end position="198"/>
    </location>
</feature>